<reference evidence="2 4" key="2">
    <citation type="journal article" date="2013" name="Nature">
        <title>Insights into bilaterian evolution from three spiralian genomes.</title>
        <authorList>
            <person name="Simakov O."/>
            <person name="Marletaz F."/>
            <person name="Cho S.J."/>
            <person name="Edsinger-Gonzales E."/>
            <person name="Havlak P."/>
            <person name="Hellsten U."/>
            <person name="Kuo D.H."/>
            <person name="Larsson T."/>
            <person name="Lv J."/>
            <person name="Arendt D."/>
            <person name="Savage R."/>
            <person name="Osoegawa K."/>
            <person name="de Jong P."/>
            <person name="Grimwood J."/>
            <person name="Chapman J.A."/>
            <person name="Shapiro H."/>
            <person name="Aerts A."/>
            <person name="Otillar R.P."/>
            <person name="Terry A.Y."/>
            <person name="Boore J.L."/>
            <person name="Grigoriev I.V."/>
            <person name="Lindberg D.R."/>
            <person name="Seaver E.C."/>
            <person name="Weisblat D.A."/>
            <person name="Putnam N.H."/>
            <person name="Rokhsar D.S."/>
        </authorList>
    </citation>
    <scope>NUCLEOTIDE SEQUENCE</scope>
</reference>
<dbReference type="STRING" id="6412.T1EXA8"/>
<evidence type="ECO:0000259" key="1">
    <source>
        <dbReference type="Pfam" id="PF26129"/>
    </source>
</evidence>
<dbReference type="InParanoid" id="T1EXA8"/>
<dbReference type="InterPro" id="IPR058727">
    <property type="entry name" value="Helical_Vwde"/>
</dbReference>
<dbReference type="GO" id="GO:0009986">
    <property type="term" value="C:cell surface"/>
    <property type="evidence" value="ECO:0000318"/>
    <property type="project" value="GO_Central"/>
</dbReference>
<dbReference type="eggNOG" id="KOG1217">
    <property type="taxonomic scope" value="Eukaryota"/>
</dbReference>
<dbReference type="CTD" id="20201208"/>
<dbReference type="GO" id="GO:0005576">
    <property type="term" value="C:extracellular region"/>
    <property type="evidence" value="ECO:0000318"/>
    <property type="project" value="GO_Central"/>
</dbReference>
<dbReference type="EnsemblMetazoa" id="HelroT165799">
    <property type="protein sequence ID" value="HelroP165799"/>
    <property type="gene ID" value="HelroG165799"/>
</dbReference>
<name>T1EXA8_HELRO</name>
<dbReference type="GeneID" id="20201208"/>
<dbReference type="GO" id="GO:0005102">
    <property type="term" value="F:signaling receptor binding"/>
    <property type="evidence" value="ECO:0000318"/>
    <property type="project" value="GO_Central"/>
</dbReference>
<accession>T1EXA8</accession>
<protein>
    <recommendedName>
        <fullName evidence="1">Vwde helical domain-containing protein</fullName>
    </recommendedName>
</protein>
<reference evidence="3" key="3">
    <citation type="submission" date="2015-06" db="UniProtKB">
        <authorList>
            <consortium name="EnsemblMetazoa"/>
        </authorList>
    </citation>
    <scope>IDENTIFICATION</scope>
</reference>
<evidence type="ECO:0000313" key="3">
    <source>
        <dbReference type="EnsemblMetazoa" id="HelroP165799"/>
    </source>
</evidence>
<evidence type="ECO:0000313" key="2">
    <source>
        <dbReference type="EMBL" id="ESN91732.1"/>
    </source>
</evidence>
<keyword evidence="4" id="KW-1185">Reference proteome</keyword>
<gene>
    <name evidence="3" type="primary">20201208</name>
    <name evidence="2" type="ORF">HELRODRAFT_165799</name>
</gene>
<feature type="domain" description="Vwde helical" evidence="1">
    <location>
        <begin position="67"/>
        <end position="139"/>
    </location>
</feature>
<proteinExistence type="predicted"/>
<dbReference type="AlphaFoldDB" id="T1EXA8"/>
<sequence>MSSNECGVETNAAKIVTASNLYDSVLYVIAKKSSSKRRKRSTEETLDVSNFGYETSPDDSIYNFTWPTKSGKTKIQAERNCKKVIWDENPIKDYCHNVPKPKVDQIVEKCVQDIQITDNYDMAEDKLPEILTLCQIQTASFPTSSSPAPSPNLQLNITDILDESVPEISLPILQKLANIENSFCSGKYYISSDCSMLATTVPEIKGLKSSDLCDVRDTGKGKNSILLFAINTSSAAGEIQCHYEVEKLNLATNLFDGKTSSKQNGTYDNKNTTICPQPDAFEKSFITNYKFSSGVTFSSLSEGRPALKVTIKLSNKNGEISNESATYFLFDSVCYDCTVDRCTEKKNACIINGYCFKNQSSNPDKSSEICNPLLSNSSWTLGIIANYHTFFNAVTIYKINISNVEREQSNVYEIANGAPCHSGSKKYLLFVVGGNQLKIN</sequence>
<dbReference type="KEGG" id="hro:HELRODRAFT_165799"/>
<evidence type="ECO:0000313" key="4">
    <source>
        <dbReference type="Proteomes" id="UP000015101"/>
    </source>
</evidence>
<organism evidence="3 4">
    <name type="scientific">Helobdella robusta</name>
    <name type="common">Californian leech</name>
    <dbReference type="NCBI Taxonomy" id="6412"/>
    <lineage>
        <taxon>Eukaryota</taxon>
        <taxon>Metazoa</taxon>
        <taxon>Spiralia</taxon>
        <taxon>Lophotrochozoa</taxon>
        <taxon>Annelida</taxon>
        <taxon>Clitellata</taxon>
        <taxon>Hirudinea</taxon>
        <taxon>Rhynchobdellida</taxon>
        <taxon>Glossiphoniidae</taxon>
        <taxon>Helobdella</taxon>
    </lineage>
</organism>
<dbReference type="Pfam" id="PF26129">
    <property type="entry name" value="Vwde"/>
    <property type="match status" value="1"/>
</dbReference>
<reference evidence="4" key="1">
    <citation type="submission" date="2012-12" db="EMBL/GenBank/DDBJ databases">
        <authorList>
            <person name="Hellsten U."/>
            <person name="Grimwood J."/>
            <person name="Chapman J.A."/>
            <person name="Shapiro H."/>
            <person name="Aerts A."/>
            <person name="Otillar R.P."/>
            <person name="Terry A.Y."/>
            <person name="Boore J.L."/>
            <person name="Simakov O."/>
            <person name="Marletaz F."/>
            <person name="Cho S.-J."/>
            <person name="Edsinger-Gonzales E."/>
            <person name="Havlak P."/>
            <person name="Kuo D.-H."/>
            <person name="Larsson T."/>
            <person name="Lv J."/>
            <person name="Arendt D."/>
            <person name="Savage R."/>
            <person name="Osoegawa K."/>
            <person name="de Jong P."/>
            <person name="Lindberg D.R."/>
            <person name="Seaver E.C."/>
            <person name="Weisblat D.A."/>
            <person name="Putnam N.H."/>
            <person name="Grigoriev I.V."/>
            <person name="Rokhsar D.S."/>
        </authorList>
    </citation>
    <scope>NUCLEOTIDE SEQUENCE</scope>
</reference>
<dbReference type="Proteomes" id="UP000015101">
    <property type="component" value="Unassembled WGS sequence"/>
</dbReference>
<dbReference type="EMBL" id="KB097700">
    <property type="protein sequence ID" value="ESN91732.1"/>
    <property type="molecule type" value="Genomic_DNA"/>
</dbReference>
<dbReference type="HOGENOM" id="CLU_623004_0_0_1"/>
<dbReference type="EMBL" id="AMQM01002175">
    <property type="status" value="NOT_ANNOTATED_CDS"/>
    <property type="molecule type" value="Genomic_DNA"/>
</dbReference>
<dbReference type="RefSeq" id="XP_009030546.1">
    <property type="nucleotide sequence ID" value="XM_009032298.1"/>
</dbReference>